<dbReference type="KEGG" id="bgo:BM43_5473"/>
<proteinExistence type="predicted"/>
<gene>
    <name evidence="3" type="ORF">DM48_2293</name>
</gene>
<reference evidence="3 4" key="1">
    <citation type="submission" date="2014-04" db="EMBL/GenBank/DDBJ databases">
        <authorList>
            <person name="Bishop-Lilly K.A."/>
            <person name="Broomall S.M."/>
            <person name="Chain P.S."/>
            <person name="Chertkov O."/>
            <person name="Coyne S.R."/>
            <person name="Daligault H.E."/>
            <person name="Davenport K.W."/>
            <person name="Erkkila T."/>
            <person name="Frey K.G."/>
            <person name="Gibbons H.S."/>
            <person name="Gu W."/>
            <person name="Jaissle J."/>
            <person name="Johnson S.L."/>
            <person name="Koroleva G.I."/>
            <person name="Ladner J.T."/>
            <person name="Lo C.-C."/>
            <person name="Minogue T.D."/>
            <person name="Munk C."/>
            <person name="Palacios G.F."/>
            <person name="Redden C.L."/>
            <person name="Rosenzweig C.N."/>
            <person name="Scholz M.B."/>
            <person name="Teshima H."/>
            <person name="Xu Y."/>
        </authorList>
    </citation>
    <scope>NUCLEOTIDE SEQUENCE [LARGE SCALE GENOMIC DNA]</scope>
    <source>
        <strain evidence="4">gladioli</strain>
    </source>
</reference>
<dbReference type="SMART" id="SM00710">
    <property type="entry name" value="PbH1"/>
    <property type="match status" value="3"/>
</dbReference>
<name>A0AAW3EZC4_BURGA</name>
<dbReference type="InterPro" id="IPR006626">
    <property type="entry name" value="PbH1"/>
</dbReference>
<dbReference type="AlphaFoldDB" id="A0AAW3EZC4"/>
<evidence type="ECO:0000256" key="1">
    <source>
        <dbReference type="SAM" id="SignalP"/>
    </source>
</evidence>
<evidence type="ECO:0000313" key="4">
    <source>
        <dbReference type="Proteomes" id="UP000029590"/>
    </source>
</evidence>
<evidence type="ECO:0000313" key="3">
    <source>
        <dbReference type="EMBL" id="KGC13036.1"/>
    </source>
</evidence>
<feature type="domain" description="Rhamnogalacturonase A/B/Epimerase-like pectate lyase" evidence="2">
    <location>
        <begin position="46"/>
        <end position="223"/>
    </location>
</feature>
<accession>A0AAW3EZC4</accession>
<protein>
    <submittedName>
        <fullName evidence="3">Right handed beta helix region family protein</fullName>
    </submittedName>
</protein>
<dbReference type="RefSeq" id="WP_052409260.1">
    <property type="nucleotide sequence ID" value="NZ_CADETE010000020.1"/>
</dbReference>
<organism evidence="3 4">
    <name type="scientific">Burkholderia gladioli</name>
    <name type="common">Pseudomonas marginata</name>
    <name type="synonym">Phytomonas marginata</name>
    <dbReference type="NCBI Taxonomy" id="28095"/>
    <lineage>
        <taxon>Bacteria</taxon>
        <taxon>Pseudomonadati</taxon>
        <taxon>Pseudomonadota</taxon>
        <taxon>Betaproteobacteria</taxon>
        <taxon>Burkholderiales</taxon>
        <taxon>Burkholderiaceae</taxon>
        <taxon>Burkholderia</taxon>
    </lineage>
</organism>
<dbReference type="Pfam" id="PF12708">
    <property type="entry name" value="Pect-lyase_RHGA_epim"/>
    <property type="match status" value="1"/>
</dbReference>
<feature type="signal peptide" evidence="1">
    <location>
        <begin position="1"/>
        <end position="25"/>
    </location>
</feature>
<dbReference type="InterPro" id="IPR024535">
    <property type="entry name" value="RHGA/B-epi-like_pectate_lyase"/>
</dbReference>
<feature type="chain" id="PRO_5043295326" evidence="1">
    <location>
        <begin position="26"/>
        <end position="362"/>
    </location>
</feature>
<comment type="caution">
    <text evidence="3">The sequence shown here is derived from an EMBL/GenBank/DDBJ whole genome shotgun (WGS) entry which is preliminary data.</text>
</comment>
<dbReference type="InterPro" id="IPR011050">
    <property type="entry name" value="Pectin_lyase_fold/virulence"/>
</dbReference>
<keyword evidence="1" id="KW-0732">Signal</keyword>
<dbReference type="SUPFAM" id="SSF51126">
    <property type="entry name" value="Pectin lyase-like"/>
    <property type="match status" value="1"/>
</dbReference>
<dbReference type="Gene3D" id="2.160.20.10">
    <property type="entry name" value="Single-stranded right-handed beta-helix, Pectin lyase-like"/>
    <property type="match status" value="1"/>
</dbReference>
<sequence length="362" mass="36257">MKTRLIPVASAVMAWAALGTTTAIAATPGDSPGAPAAAVAQPANSLNVADYGAIGDGRSDCTQAMQNAFNTAASQHRTAYIPAGTYLHSAVLTLGGVTVTGAGAQTILVASNPDQEALQLTGSATLSNLVTSTRAPNRSSQPLAAAIDVTGANNRVEHVTTLGAASNGIRLDGASGAQIVRNLVEGSNADGIALMNGSLNDTVDSNEVYQAGDDSYSDDSYTFDSRQDSGNLFTHDYALANAYGRGFALMGATGDTIRNSVTDGSQWMGIVAGTDSNSRTMNGSNDTIADNLILNAKGDAVAVMSAGGGLSQGGAGMRISGNVTSGSAASVLGFTPATNLVDRSTISNYQPGTGDGSHNGGG</sequence>
<dbReference type="EMBL" id="JPGG01000016">
    <property type="protein sequence ID" value="KGC13036.1"/>
    <property type="molecule type" value="Genomic_DNA"/>
</dbReference>
<evidence type="ECO:0000259" key="2">
    <source>
        <dbReference type="Pfam" id="PF12708"/>
    </source>
</evidence>
<dbReference type="InterPro" id="IPR012334">
    <property type="entry name" value="Pectin_lyas_fold"/>
</dbReference>
<dbReference type="Proteomes" id="UP000029590">
    <property type="component" value="Unassembled WGS sequence"/>
</dbReference>